<dbReference type="Proteomes" id="UP000016570">
    <property type="component" value="Unassembled WGS sequence"/>
</dbReference>
<evidence type="ECO:0000259" key="1">
    <source>
        <dbReference type="Pfam" id="PF13302"/>
    </source>
</evidence>
<dbReference type="InterPro" id="IPR000182">
    <property type="entry name" value="GNAT_dom"/>
</dbReference>
<keyword evidence="3" id="KW-1185">Reference proteome</keyword>
<comment type="caution">
    <text evidence="2">The sequence shown here is derived from an EMBL/GenBank/DDBJ whole genome shotgun (WGS) entry which is preliminary data.</text>
</comment>
<protein>
    <recommendedName>
        <fullName evidence="1">N-acetyltransferase domain-containing protein</fullName>
    </recommendedName>
</protein>
<feature type="domain" description="N-acetyltransferase" evidence="1">
    <location>
        <begin position="6"/>
        <end position="146"/>
    </location>
</feature>
<dbReference type="eggNOG" id="COG1670">
    <property type="taxonomic scope" value="Bacteria"/>
</dbReference>
<accession>U2ZVB9</accession>
<dbReference type="InterPro" id="IPR016181">
    <property type="entry name" value="Acyl_CoA_acyltransferase"/>
</dbReference>
<evidence type="ECO:0000313" key="2">
    <source>
        <dbReference type="EMBL" id="GAD65370.1"/>
    </source>
</evidence>
<dbReference type="AlphaFoldDB" id="U2ZVB9"/>
<organism evidence="2 3">
    <name type="scientific">Vibrio proteolyticus NBRC 13287</name>
    <dbReference type="NCBI Taxonomy" id="1219065"/>
    <lineage>
        <taxon>Bacteria</taxon>
        <taxon>Pseudomonadati</taxon>
        <taxon>Pseudomonadota</taxon>
        <taxon>Gammaproteobacteria</taxon>
        <taxon>Vibrionales</taxon>
        <taxon>Vibrionaceae</taxon>
        <taxon>Vibrio</taxon>
    </lineage>
</organism>
<dbReference type="SUPFAM" id="SSF55729">
    <property type="entry name" value="Acyl-CoA N-acyltransferases (Nat)"/>
    <property type="match status" value="1"/>
</dbReference>
<dbReference type="PANTHER" id="PTHR43792">
    <property type="entry name" value="GNAT FAMILY, PUTATIVE (AFU_ORTHOLOGUE AFUA_3G00765)-RELATED-RELATED"/>
    <property type="match status" value="1"/>
</dbReference>
<proteinExistence type="predicted"/>
<dbReference type="Pfam" id="PF13302">
    <property type="entry name" value="Acetyltransf_3"/>
    <property type="match status" value="1"/>
</dbReference>
<dbReference type="STRING" id="1219065.VPR01S_01_01430"/>
<dbReference type="GO" id="GO:0016747">
    <property type="term" value="F:acyltransferase activity, transferring groups other than amino-acyl groups"/>
    <property type="evidence" value="ECO:0007669"/>
    <property type="project" value="InterPro"/>
</dbReference>
<dbReference type="InterPro" id="IPR051531">
    <property type="entry name" value="N-acetyltransferase"/>
</dbReference>
<sequence>MLQTDRLLLRPVQREDMDVYRQILSCPQLTRFLPKGKPYTESEISQHVVNRVDHWRRHEFGSFVILDNTDAQRKLGYVGVEESPQPGCFDIRYALVRDALGLGLALEAAQSVVQFIFSHNKLKRIYGVSLVDNQPSLAVLRKLAMKPARNVDLYGDRSLITLVLEQPER</sequence>
<evidence type="ECO:0000313" key="3">
    <source>
        <dbReference type="Proteomes" id="UP000016570"/>
    </source>
</evidence>
<name>U2ZVB9_VIBPR</name>
<dbReference type="Gene3D" id="3.40.630.30">
    <property type="match status" value="1"/>
</dbReference>
<dbReference type="EMBL" id="BATJ01000001">
    <property type="protein sequence ID" value="GAD65370.1"/>
    <property type="molecule type" value="Genomic_DNA"/>
</dbReference>
<gene>
    <name evidence="2" type="ORF">VPR01S_01_01430</name>
</gene>
<reference evidence="2 3" key="1">
    <citation type="submission" date="2013-09" db="EMBL/GenBank/DDBJ databases">
        <title>Whole genome shotgun sequence of Vibrio proteolyticus NBRC 13287.</title>
        <authorList>
            <person name="Isaki S."/>
            <person name="Hosoyama A."/>
            <person name="Numata M."/>
            <person name="Hashimoto M."/>
            <person name="Hosoyama Y."/>
            <person name="Tsuchikane K."/>
            <person name="Noguchi M."/>
            <person name="Hirakata S."/>
            <person name="Ichikawa N."/>
            <person name="Ohji S."/>
            <person name="Yamazoe A."/>
            <person name="Fujita N."/>
        </authorList>
    </citation>
    <scope>NUCLEOTIDE SEQUENCE [LARGE SCALE GENOMIC DNA]</scope>
    <source>
        <strain evidence="2 3">NBRC 13287</strain>
    </source>
</reference>
<dbReference type="PANTHER" id="PTHR43792:SF1">
    <property type="entry name" value="N-ACETYLTRANSFERASE DOMAIN-CONTAINING PROTEIN"/>
    <property type="match status" value="1"/>
</dbReference>